<comment type="caution">
    <text evidence="3">The sequence shown here is derived from an EMBL/GenBank/DDBJ whole genome shotgun (WGS) entry which is preliminary data.</text>
</comment>
<evidence type="ECO:0000256" key="1">
    <source>
        <dbReference type="SAM" id="MobiDB-lite"/>
    </source>
</evidence>
<keyword evidence="4" id="KW-1185">Reference proteome</keyword>
<gene>
    <name evidence="3" type="ORF">ACFFJ6_24555</name>
</gene>
<dbReference type="Pfam" id="PF09718">
    <property type="entry name" value="Tape_meas_lam_C"/>
    <property type="match status" value="1"/>
</dbReference>
<dbReference type="InterPro" id="IPR006431">
    <property type="entry name" value="Phage_tape_meas_C"/>
</dbReference>
<feature type="domain" description="Bacteriophage tail tape measure C-terminal" evidence="2">
    <location>
        <begin position="566"/>
        <end position="634"/>
    </location>
</feature>
<feature type="region of interest" description="Disordered" evidence="1">
    <location>
        <begin position="449"/>
        <end position="482"/>
    </location>
</feature>
<feature type="compositionally biased region" description="Basic and acidic residues" evidence="1">
    <location>
        <begin position="473"/>
        <end position="482"/>
    </location>
</feature>
<reference evidence="3 4" key="1">
    <citation type="submission" date="2024-09" db="EMBL/GenBank/DDBJ databases">
        <authorList>
            <person name="Sun Q."/>
            <person name="Mori K."/>
        </authorList>
    </citation>
    <scope>NUCLEOTIDE SEQUENCE [LARGE SCALE GENOMIC DNA]</scope>
    <source>
        <strain evidence="3 4">KCTC 23279</strain>
    </source>
</reference>
<dbReference type="Proteomes" id="UP001589775">
    <property type="component" value="Unassembled WGS sequence"/>
</dbReference>
<accession>A0ABV6EZL9</accession>
<proteinExistence type="predicted"/>
<sequence>MAAPSLRIPLGLDMAGFEQNIGKAKSLTSTATDFMLKEFAKSQLKLAVNSSEFKPAVQGAAKFLGDQFNQVKPLIKSVTQDAVRESTAASLKVADAFAAPAIKGSFQAFAAVGIPAAQGFAAALLPIAARLGPIAIAAFLVADAIGAARRQITEMVAVADKAGNLNVSPAFLQQFEGVARGLKVTVDDLDQALAHAFSATKEKSPIDVSKWEAAGERITEIELALRVYNAELEKTTGKRLDGLVLFRDADTQDQKVRAVLAAMVELEQAGKRLEALDIGEKMFGAAFVDKIRQGKTSASEILATMDKLKASGDGVFTDAMVRRAKEVDDQLKLSEDRLSRAMKPSWDELASVILTIKGYWADVVELMAKAVEFANKIGGTSLEQLQSQLKEVNDRLAGNATGAIGWFDSVMKGINVTRGKPGGGDLPDFIRSNLEKSRDDLQQEIARRTAYQEQYGPPAPTRGTGGAPTLIKKPKEEERDRFDAATDAAAKRVAGLEAEANAIDMTAAARARAKIAAELETVAKQANAAAGLGANVVTDEQRAKIDALADAYARATEKIEQSRTPMATFIRESADLSKQLNQFGADAFSSTTDSLVGVVTGTKKVGDAFKSMANSIIADLARIAIQKSITGPLANAMGGLFGGGTNLFSGLFSSASNATDGIGGYGPTVPGYASGTDYHPGGMAIVGENGPELLNLPRGAQVVPNDVARLSSGGGVVINNYTDASVQAQQTPGGGTVIDLRRMVDDAVGQSLSTGSGRRVLQKQFGVSQFMGA</sequence>
<dbReference type="EMBL" id="JBHLWM010000012">
    <property type="protein sequence ID" value="MFC0243677.1"/>
    <property type="molecule type" value="Genomic_DNA"/>
</dbReference>
<name>A0ABV6EZL9_9BRAD</name>
<organism evidence="3 4">
    <name type="scientific">Rhodopseudomonas telluris</name>
    <dbReference type="NCBI Taxonomy" id="644215"/>
    <lineage>
        <taxon>Bacteria</taxon>
        <taxon>Pseudomonadati</taxon>
        <taxon>Pseudomonadota</taxon>
        <taxon>Alphaproteobacteria</taxon>
        <taxon>Hyphomicrobiales</taxon>
        <taxon>Nitrobacteraceae</taxon>
        <taxon>Rhodopseudomonas</taxon>
    </lineage>
</organism>
<protein>
    <submittedName>
        <fullName evidence="3">Phage tail tape measure C-terminal domain-containing protein</fullName>
    </submittedName>
</protein>
<evidence type="ECO:0000313" key="3">
    <source>
        <dbReference type="EMBL" id="MFC0243677.1"/>
    </source>
</evidence>
<dbReference type="RefSeq" id="WP_378392894.1">
    <property type="nucleotide sequence ID" value="NZ_JBHLWM010000012.1"/>
</dbReference>
<evidence type="ECO:0000259" key="2">
    <source>
        <dbReference type="Pfam" id="PF09718"/>
    </source>
</evidence>
<evidence type="ECO:0000313" key="4">
    <source>
        <dbReference type="Proteomes" id="UP001589775"/>
    </source>
</evidence>